<dbReference type="RefSeq" id="WP_151559428.1">
    <property type="nucleotide sequence ID" value="NZ_WBMT01000003.1"/>
</dbReference>
<accession>A0A6H9Z762</accession>
<proteinExistence type="predicted"/>
<evidence type="ECO:0000259" key="2">
    <source>
        <dbReference type="Pfam" id="PF07811"/>
    </source>
</evidence>
<keyword evidence="1" id="KW-0472">Membrane</keyword>
<keyword evidence="4" id="KW-1185">Reference proteome</keyword>
<dbReference type="Pfam" id="PF07811">
    <property type="entry name" value="TadE"/>
    <property type="match status" value="1"/>
</dbReference>
<evidence type="ECO:0000313" key="4">
    <source>
        <dbReference type="Proteomes" id="UP000468735"/>
    </source>
</evidence>
<dbReference type="NCBIfam" id="NF041390">
    <property type="entry name" value="TadE_Rv3655c"/>
    <property type="match status" value="1"/>
</dbReference>
<dbReference type="InterPro" id="IPR049790">
    <property type="entry name" value="Rv3655c/TadE"/>
</dbReference>
<feature type="domain" description="TadE-like" evidence="2">
    <location>
        <begin position="9"/>
        <end position="51"/>
    </location>
</feature>
<keyword evidence="1" id="KW-0812">Transmembrane</keyword>
<reference evidence="3 4" key="1">
    <citation type="submission" date="2019-09" db="EMBL/GenBank/DDBJ databases">
        <title>Actinomadura physcomitrii sp. nov., a novel actinomycete isolated from moss [Physcomitrium sphaericum (Ludw) Fuernr].</title>
        <authorList>
            <person name="Zhuang X."/>
            <person name="Liu C."/>
        </authorList>
    </citation>
    <scope>NUCLEOTIDE SEQUENCE [LARGE SCALE GENOMIC DNA]</scope>
    <source>
        <strain evidence="3 4">HMC1</strain>
    </source>
</reference>
<gene>
    <name evidence="3" type="ORF">F8566_08805</name>
</gene>
<name>A0A6H9Z762_9ACTN</name>
<comment type="caution">
    <text evidence="3">The sequence shown here is derived from an EMBL/GenBank/DDBJ whole genome shotgun (WGS) entry which is preliminary data.</text>
</comment>
<organism evidence="3 4">
    <name type="scientific">Actinomadura rudentiformis</name>
    <dbReference type="NCBI Taxonomy" id="359158"/>
    <lineage>
        <taxon>Bacteria</taxon>
        <taxon>Bacillati</taxon>
        <taxon>Actinomycetota</taxon>
        <taxon>Actinomycetes</taxon>
        <taxon>Streptosporangiales</taxon>
        <taxon>Thermomonosporaceae</taxon>
        <taxon>Actinomadura</taxon>
    </lineage>
</organism>
<dbReference type="AlphaFoldDB" id="A0A6H9Z762"/>
<dbReference type="EMBL" id="WBMT01000003">
    <property type="protein sequence ID" value="KAB2351030.1"/>
    <property type="molecule type" value="Genomic_DNA"/>
</dbReference>
<evidence type="ECO:0000256" key="1">
    <source>
        <dbReference type="SAM" id="Phobius"/>
    </source>
</evidence>
<dbReference type="InterPro" id="IPR012495">
    <property type="entry name" value="TadE-like_dom"/>
</dbReference>
<evidence type="ECO:0000313" key="3">
    <source>
        <dbReference type="EMBL" id="KAB2351030.1"/>
    </source>
</evidence>
<protein>
    <recommendedName>
        <fullName evidence="2">TadE-like domain-containing protein</fullName>
    </recommendedName>
</protein>
<keyword evidence="1" id="KW-1133">Transmembrane helix</keyword>
<dbReference type="OrthoDB" id="3480235at2"/>
<dbReference type="Proteomes" id="UP000468735">
    <property type="component" value="Unassembled WGS sequence"/>
</dbReference>
<feature type="transmembrane region" description="Helical" evidence="1">
    <location>
        <begin position="12"/>
        <end position="33"/>
    </location>
</feature>
<sequence>MTGSHRDRGSVTAEIAVALPGLVLITVAALWGVSVASVQLACTDAARSGARAAARGEPPPAVRQFVARALPTGAAVEVTRKGDQTQVDVTVQVRAPAPTGLAPLTVRARATAVTEPGVVTP</sequence>